<organism evidence="1 2">
    <name type="scientific">Melastoma candidum</name>
    <dbReference type="NCBI Taxonomy" id="119954"/>
    <lineage>
        <taxon>Eukaryota</taxon>
        <taxon>Viridiplantae</taxon>
        <taxon>Streptophyta</taxon>
        <taxon>Embryophyta</taxon>
        <taxon>Tracheophyta</taxon>
        <taxon>Spermatophyta</taxon>
        <taxon>Magnoliopsida</taxon>
        <taxon>eudicotyledons</taxon>
        <taxon>Gunneridae</taxon>
        <taxon>Pentapetalae</taxon>
        <taxon>rosids</taxon>
        <taxon>malvids</taxon>
        <taxon>Myrtales</taxon>
        <taxon>Melastomataceae</taxon>
        <taxon>Melastomatoideae</taxon>
        <taxon>Melastomateae</taxon>
        <taxon>Melastoma</taxon>
    </lineage>
</organism>
<protein>
    <submittedName>
        <fullName evidence="1">Uncharacterized protein</fullName>
    </submittedName>
</protein>
<accession>A0ACB9SDW3</accession>
<name>A0ACB9SDW3_9MYRT</name>
<dbReference type="Proteomes" id="UP001057402">
    <property type="component" value="Chromosome 1"/>
</dbReference>
<keyword evidence="2" id="KW-1185">Reference proteome</keyword>
<evidence type="ECO:0000313" key="1">
    <source>
        <dbReference type="EMBL" id="KAI4388952.1"/>
    </source>
</evidence>
<sequence length="230" mass="25077">MVVGWQPISPNASPRICPSKHSPEKTGFSGRTPRISFSHELILSSRDKHPTVTPVQKPTIDFDFGTSSHEHGSSSTDNLFSDGKIIPLGDIVRKPSAVTSRKPAHAAPTSSPQEEATATNYGKGSKSFWKVTRSRSLGGSGTGLCPLRLMLRSNSTRSTLDHQKQLNSHENITSGAPFSPRPTRRLPTRNSASGNNGCRNVRVEPVPHVRTGNLFGLGSMFICKDRRKRK</sequence>
<evidence type="ECO:0000313" key="2">
    <source>
        <dbReference type="Proteomes" id="UP001057402"/>
    </source>
</evidence>
<gene>
    <name evidence="1" type="ORF">MLD38_001236</name>
</gene>
<reference evidence="2" key="1">
    <citation type="journal article" date="2023" name="Front. Plant Sci.">
        <title>Chromosomal-level genome assembly of Melastoma candidum provides insights into trichome evolution.</title>
        <authorList>
            <person name="Zhong Y."/>
            <person name="Wu W."/>
            <person name="Sun C."/>
            <person name="Zou P."/>
            <person name="Liu Y."/>
            <person name="Dai S."/>
            <person name="Zhou R."/>
        </authorList>
    </citation>
    <scope>NUCLEOTIDE SEQUENCE [LARGE SCALE GENOMIC DNA]</scope>
</reference>
<dbReference type="EMBL" id="CM042880">
    <property type="protein sequence ID" value="KAI4388952.1"/>
    <property type="molecule type" value="Genomic_DNA"/>
</dbReference>
<comment type="caution">
    <text evidence="1">The sequence shown here is derived from an EMBL/GenBank/DDBJ whole genome shotgun (WGS) entry which is preliminary data.</text>
</comment>
<proteinExistence type="predicted"/>